<accession>A0AAV4Y6X5</accession>
<gene>
    <name evidence="1" type="ORF">CEXT_40841</name>
</gene>
<dbReference type="AlphaFoldDB" id="A0AAV4Y6X5"/>
<keyword evidence="2" id="KW-1185">Reference proteome</keyword>
<reference evidence="1 2" key="1">
    <citation type="submission" date="2021-06" db="EMBL/GenBank/DDBJ databases">
        <title>Caerostris extrusa draft genome.</title>
        <authorList>
            <person name="Kono N."/>
            <person name="Arakawa K."/>
        </authorList>
    </citation>
    <scope>NUCLEOTIDE SEQUENCE [LARGE SCALE GENOMIC DNA]</scope>
</reference>
<proteinExistence type="predicted"/>
<organism evidence="1 2">
    <name type="scientific">Caerostris extrusa</name>
    <name type="common">Bark spider</name>
    <name type="synonym">Caerostris bankana</name>
    <dbReference type="NCBI Taxonomy" id="172846"/>
    <lineage>
        <taxon>Eukaryota</taxon>
        <taxon>Metazoa</taxon>
        <taxon>Ecdysozoa</taxon>
        <taxon>Arthropoda</taxon>
        <taxon>Chelicerata</taxon>
        <taxon>Arachnida</taxon>
        <taxon>Araneae</taxon>
        <taxon>Araneomorphae</taxon>
        <taxon>Entelegynae</taxon>
        <taxon>Araneoidea</taxon>
        <taxon>Araneidae</taxon>
        <taxon>Caerostris</taxon>
    </lineage>
</organism>
<sequence>MMAIVASCPSNFLMCIKWKRSSFQDEINKDFTFSFVLRENEEMELSEDFSSRYDFQQKTILEAHNST</sequence>
<protein>
    <submittedName>
        <fullName evidence="1">Uncharacterized protein</fullName>
    </submittedName>
</protein>
<comment type="caution">
    <text evidence="1">The sequence shown here is derived from an EMBL/GenBank/DDBJ whole genome shotgun (WGS) entry which is preliminary data.</text>
</comment>
<evidence type="ECO:0000313" key="2">
    <source>
        <dbReference type="Proteomes" id="UP001054945"/>
    </source>
</evidence>
<name>A0AAV4Y6X5_CAEEX</name>
<evidence type="ECO:0000313" key="1">
    <source>
        <dbReference type="EMBL" id="GIZ01960.1"/>
    </source>
</evidence>
<dbReference type="Proteomes" id="UP001054945">
    <property type="component" value="Unassembled WGS sequence"/>
</dbReference>
<dbReference type="EMBL" id="BPLR01001374">
    <property type="protein sequence ID" value="GIZ01960.1"/>
    <property type="molecule type" value="Genomic_DNA"/>
</dbReference>